<dbReference type="AlphaFoldDB" id="A0AAE0S620"/>
<comment type="caution">
    <text evidence="1">The sequence shown here is derived from an EMBL/GenBank/DDBJ whole genome shotgun (WGS) entry which is preliminary data.</text>
</comment>
<protein>
    <submittedName>
        <fullName evidence="1">Uncharacterized protein</fullName>
    </submittedName>
</protein>
<keyword evidence="2" id="KW-1185">Reference proteome</keyword>
<evidence type="ECO:0000313" key="1">
    <source>
        <dbReference type="EMBL" id="KAK3585882.1"/>
    </source>
</evidence>
<reference evidence="1" key="2">
    <citation type="journal article" date="2021" name="Genome Biol. Evol.">
        <title>Developing a high-quality reference genome for a parasitic bivalve with doubly uniparental inheritance (Bivalvia: Unionida).</title>
        <authorList>
            <person name="Smith C.H."/>
        </authorList>
    </citation>
    <scope>NUCLEOTIDE SEQUENCE</scope>
    <source>
        <strain evidence="1">CHS0354</strain>
        <tissue evidence="1">Mantle</tissue>
    </source>
</reference>
<dbReference type="Proteomes" id="UP001195483">
    <property type="component" value="Unassembled WGS sequence"/>
</dbReference>
<name>A0AAE0S620_9BIVA</name>
<reference evidence="1" key="1">
    <citation type="journal article" date="2021" name="Genome Biol. Evol.">
        <title>A High-Quality Reference Genome for a Parasitic Bivalve with Doubly Uniparental Inheritance (Bivalvia: Unionida).</title>
        <authorList>
            <person name="Smith C.H."/>
        </authorList>
    </citation>
    <scope>NUCLEOTIDE SEQUENCE</scope>
    <source>
        <strain evidence="1">CHS0354</strain>
    </source>
</reference>
<accession>A0AAE0S620</accession>
<sequence>MNLAEAHATRLTNWNTATIDDCAERLLPDANTNGEFSHAWRQTPDMVKGCASKVASPAEGDTYATKSGQYFVAQILAAVETQVTATPYAIETAHSFWLCDAKECAVWIAYGVHPIRLESLSSIRTVSTMSACLSLDTVYRSPAKHLV</sequence>
<reference evidence="1" key="3">
    <citation type="submission" date="2023-05" db="EMBL/GenBank/DDBJ databases">
        <authorList>
            <person name="Smith C.H."/>
        </authorList>
    </citation>
    <scope>NUCLEOTIDE SEQUENCE</scope>
    <source>
        <strain evidence="1">CHS0354</strain>
        <tissue evidence="1">Mantle</tissue>
    </source>
</reference>
<organism evidence="1 2">
    <name type="scientific">Potamilus streckersoni</name>
    <dbReference type="NCBI Taxonomy" id="2493646"/>
    <lineage>
        <taxon>Eukaryota</taxon>
        <taxon>Metazoa</taxon>
        <taxon>Spiralia</taxon>
        <taxon>Lophotrochozoa</taxon>
        <taxon>Mollusca</taxon>
        <taxon>Bivalvia</taxon>
        <taxon>Autobranchia</taxon>
        <taxon>Heteroconchia</taxon>
        <taxon>Palaeoheterodonta</taxon>
        <taxon>Unionida</taxon>
        <taxon>Unionoidea</taxon>
        <taxon>Unionidae</taxon>
        <taxon>Ambleminae</taxon>
        <taxon>Lampsilini</taxon>
        <taxon>Potamilus</taxon>
    </lineage>
</organism>
<evidence type="ECO:0000313" key="2">
    <source>
        <dbReference type="Proteomes" id="UP001195483"/>
    </source>
</evidence>
<proteinExistence type="predicted"/>
<gene>
    <name evidence="1" type="ORF">CHS0354_038415</name>
</gene>
<dbReference type="EMBL" id="JAEAOA010002240">
    <property type="protein sequence ID" value="KAK3585882.1"/>
    <property type="molecule type" value="Genomic_DNA"/>
</dbReference>